<dbReference type="SUPFAM" id="SSF54654">
    <property type="entry name" value="CI-2 family of serine protease inhibitors"/>
    <property type="match status" value="1"/>
</dbReference>
<dbReference type="EMBL" id="BAABLP010000009">
    <property type="protein sequence ID" value="GAA4756086.1"/>
    <property type="molecule type" value="Genomic_DNA"/>
</dbReference>
<dbReference type="InterPro" id="IPR036354">
    <property type="entry name" value="Prot_inh_pot1_sf"/>
</dbReference>
<dbReference type="Gene3D" id="3.30.10.10">
    <property type="entry name" value="Trypsin Inhibitor V, subunit A"/>
    <property type="match status" value="1"/>
</dbReference>
<accession>A0ABP8ZG91</accession>
<evidence type="ECO:0000256" key="1">
    <source>
        <dbReference type="ARBA" id="ARBA00022690"/>
    </source>
</evidence>
<evidence type="ECO:0000256" key="2">
    <source>
        <dbReference type="ARBA" id="ARBA00022900"/>
    </source>
</evidence>
<keyword evidence="2" id="KW-0722">Serine protease inhibitor</keyword>
<name>A0ABP8ZG91_9MICO</name>
<sequence length="69" mass="7218">MAIDTAAWAAEHSAALVGLPAAAAEQEVEEAGLRARVAEPGVMLTLEFRTDRVTLLTDDDGIVVEVRAG</sequence>
<keyword evidence="1" id="KW-0646">Protease inhibitor</keyword>
<protein>
    <recommendedName>
        <fullName evidence="5">Proteinase inhibitor I78</fullName>
    </recommendedName>
</protein>
<dbReference type="Proteomes" id="UP001500121">
    <property type="component" value="Unassembled WGS sequence"/>
</dbReference>
<evidence type="ECO:0008006" key="5">
    <source>
        <dbReference type="Google" id="ProtNLM"/>
    </source>
</evidence>
<keyword evidence="4" id="KW-1185">Reference proteome</keyword>
<gene>
    <name evidence="3" type="ORF">GCM10025783_31750</name>
</gene>
<dbReference type="Pfam" id="PF00280">
    <property type="entry name" value="potato_inhibit"/>
    <property type="match status" value="1"/>
</dbReference>
<proteinExistence type="predicted"/>
<reference evidence="4" key="1">
    <citation type="journal article" date="2019" name="Int. J. Syst. Evol. Microbiol.">
        <title>The Global Catalogue of Microorganisms (GCM) 10K type strain sequencing project: providing services to taxonomists for standard genome sequencing and annotation.</title>
        <authorList>
            <consortium name="The Broad Institute Genomics Platform"/>
            <consortium name="The Broad Institute Genome Sequencing Center for Infectious Disease"/>
            <person name="Wu L."/>
            <person name="Ma J."/>
        </authorList>
    </citation>
    <scope>NUCLEOTIDE SEQUENCE [LARGE SCALE GENOMIC DNA]</scope>
    <source>
        <strain evidence="4">JCM 19015</strain>
    </source>
</reference>
<comment type="caution">
    <text evidence="3">The sequence shown here is derived from an EMBL/GenBank/DDBJ whole genome shotgun (WGS) entry which is preliminary data.</text>
</comment>
<organism evidence="3 4">
    <name type="scientific">Amnibacterium soli</name>
    <dbReference type="NCBI Taxonomy" id="1282736"/>
    <lineage>
        <taxon>Bacteria</taxon>
        <taxon>Bacillati</taxon>
        <taxon>Actinomycetota</taxon>
        <taxon>Actinomycetes</taxon>
        <taxon>Micrococcales</taxon>
        <taxon>Microbacteriaceae</taxon>
        <taxon>Amnibacterium</taxon>
    </lineage>
</organism>
<dbReference type="RefSeq" id="WP_345482327.1">
    <property type="nucleotide sequence ID" value="NZ_BAABLP010000009.1"/>
</dbReference>
<evidence type="ECO:0000313" key="3">
    <source>
        <dbReference type="EMBL" id="GAA4756086.1"/>
    </source>
</evidence>
<dbReference type="InterPro" id="IPR000864">
    <property type="entry name" value="Prot_inh_pot1"/>
</dbReference>
<evidence type="ECO:0000313" key="4">
    <source>
        <dbReference type="Proteomes" id="UP001500121"/>
    </source>
</evidence>